<comment type="caution">
    <text evidence="2">The sequence shown here is derived from an EMBL/GenBank/DDBJ whole genome shotgun (WGS) entry which is preliminary data.</text>
</comment>
<protein>
    <submittedName>
        <fullName evidence="2">Uncharacterized protein</fullName>
    </submittedName>
</protein>
<accession>A0A811RIE0</accession>
<proteinExistence type="predicted"/>
<evidence type="ECO:0000313" key="3">
    <source>
        <dbReference type="Proteomes" id="UP000604825"/>
    </source>
</evidence>
<dbReference type="Proteomes" id="UP000604825">
    <property type="component" value="Unassembled WGS sequence"/>
</dbReference>
<feature type="region of interest" description="Disordered" evidence="1">
    <location>
        <begin position="1"/>
        <end position="126"/>
    </location>
</feature>
<reference evidence="2" key="1">
    <citation type="submission" date="2020-10" db="EMBL/GenBank/DDBJ databases">
        <authorList>
            <person name="Han B."/>
            <person name="Lu T."/>
            <person name="Zhao Q."/>
            <person name="Huang X."/>
            <person name="Zhao Y."/>
        </authorList>
    </citation>
    <scope>NUCLEOTIDE SEQUENCE</scope>
</reference>
<feature type="compositionally biased region" description="Basic residues" evidence="1">
    <location>
        <begin position="58"/>
        <end position="69"/>
    </location>
</feature>
<keyword evidence="3" id="KW-1185">Reference proteome</keyword>
<evidence type="ECO:0000256" key="1">
    <source>
        <dbReference type="SAM" id="MobiDB-lite"/>
    </source>
</evidence>
<dbReference type="AlphaFoldDB" id="A0A811RIE0"/>
<name>A0A811RIE0_9POAL</name>
<evidence type="ECO:0000313" key="2">
    <source>
        <dbReference type="EMBL" id="CAD6270157.1"/>
    </source>
</evidence>
<gene>
    <name evidence="2" type="ORF">NCGR_LOCUS53451</name>
</gene>
<sequence>MGKRRERLTEALQGPPEGSGRQGNEIDVDAAASAYQGRGGAAHEGPDTREEALGAAPARRRSERCRRGGGRTAPARRRSEQRSHARQRVASVPFHESGGDFSGPRVSTCIGPRSSATLAQPNAIFG</sequence>
<organism evidence="2 3">
    <name type="scientific">Miscanthus lutarioriparius</name>
    <dbReference type="NCBI Taxonomy" id="422564"/>
    <lineage>
        <taxon>Eukaryota</taxon>
        <taxon>Viridiplantae</taxon>
        <taxon>Streptophyta</taxon>
        <taxon>Embryophyta</taxon>
        <taxon>Tracheophyta</taxon>
        <taxon>Spermatophyta</taxon>
        <taxon>Magnoliopsida</taxon>
        <taxon>Liliopsida</taxon>
        <taxon>Poales</taxon>
        <taxon>Poaceae</taxon>
        <taxon>PACMAD clade</taxon>
        <taxon>Panicoideae</taxon>
        <taxon>Andropogonodae</taxon>
        <taxon>Andropogoneae</taxon>
        <taxon>Saccharinae</taxon>
        <taxon>Miscanthus</taxon>
    </lineage>
</organism>
<dbReference type="EMBL" id="CAJGYO010000015">
    <property type="protein sequence ID" value="CAD6270157.1"/>
    <property type="molecule type" value="Genomic_DNA"/>
</dbReference>